<proteinExistence type="predicted"/>
<dbReference type="AlphaFoldDB" id="A0A6N1X8V1"/>
<keyword evidence="2" id="KW-0614">Plasmid</keyword>
<sequence>MSITARMRATQKVDIPAFVDSLREFNDGILRIVPSPVDGSKHLGPSLRKELKIALQELENTVRVLRVAAVETPAASDRSKEPGKQSGEHETRAALVLDSTETMVRKGQLVTPVEFQELMGWSSRQAVSKAAKNHRIFSLTHRAERYFPTFYADSAYDRRHLEAVTKALGDLPGGAKLQFFLTRKGSLGGETPLQALAAGRVAKVKDIAAAFAEEA</sequence>
<gene>
    <name evidence="2" type="ORF">HUK68_22780</name>
</gene>
<geneLocation type="plasmid" evidence="2 3">
    <name>unnamed2</name>
</geneLocation>
<evidence type="ECO:0000313" key="2">
    <source>
        <dbReference type="EMBL" id="QKV55767.1"/>
    </source>
</evidence>
<dbReference type="RefSeq" id="WP_175506546.1">
    <property type="nucleotide sequence ID" value="NZ_CP054842.1"/>
</dbReference>
<name>A0A6N1X8V1_9BURK</name>
<evidence type="ECO:0000313" key="3">
    <source>
        <dbReference type="Proteomes" id="UP000509579"/>
    </source>
</evidence>
<organism evidence="2 3">
    <name type="scientific">Comamonas antarctica</name>
    <dbReference type="NCBI Taxonomy" id="2743470"/>
    <lineage>
        <taxon>Bacteria</taxon>
        <taxon>Pseudomonadati</taxon>
        <taxon>Pseudomonadota</taxon>
        <taxon>Betaproteobacteria</taxon>
        <taxon>Burkholderiales</taxon>
        <taxon>Comamonadaceae</taxon>
        <taxon>Comamonas</taxon>
    </lineage>
</organism>
<accession>A0A6N1X8V1</accession>
<dbReference type="KEGG" id="aant:HUK68_22780"/>
<dbReference type="Proteomes" id="UP000509579">
    <property type="component" value="Plasmid unnamed2"/>
</dbReference>
<reference evidence="2 3" key="1">
    <citation type="submission" date="2020-06" db="EMBL/GenBank/DDBJ databases">
        <title>Acidovorax antarctica sp. nov., isolated from Corinth ice sheet soil, Antarctic Fields Peninsula.</title>
        <authorList>
            <person name="Xu Q."/>
            <person name="Peng F."/>
        </authorList>
    </citation>
    <scope>NUCLEOTIDE SEQUENCE [LARGE SCALE GENOMIC DNA]</scope>
    <source>
        <strain evidence="2 3">16-35-5</strain>
        <plasmid evidence="2 3">unnamed2</plasmid>
    </source>
</reference>
<evidence type="ECO:0000256" key="1">
    <source>
        <dbReference type="SAM" id="MobiDB-lite"/>
    </source>
</evidence>
<dbReference type="EMBL" id="CP054842">
    <property type="protein sequence ID" value="QKV55767.1"/>
    <property type="molecule type" value="Genomic_DNA"/>
</dbReference>
<feature type="region of interest" description="Disordered" evidence="1">
    <location>
        <begin position="73"/>
        <end position="92"/>
    </location>
</feature>
<keyword evidence="3" id="KW-1185">Reference proteome</keyword>
<feature type="compositionally biased region" description="Basic and acidic residues" evidence="1">
    <location>
        <begin position="77"/>
        <end position="92"/>
    </location>
</feature>
<protein>
    <submittedName>
        <fullName evidence="2">Uncharacterized protein</fullName>
    </submittedName>
</protein>